<dbReference type="InterPro" id="IPR002401">
    <property type="entry name" value="Cyt_P450_E_grp-I"/>
</dbReference>
<keyword evidence="6 14" id="KW-0349">Heme</keyword>
<protein>
    <submittedName>
        <fullName evidence="15">Methyl farnesoate epoxidase</fullName>
    </submittedName>
</protein>
<comment type="caution">
    <text evidence="15">The sequence shown here is derived from an EMBL/GenBank/DDBJ whole genome shotgun (WGS) entry which is preliminary data.</text>
</comment>
<dbReference type="STRING" id="48709.A0A1D2M2M8"/>
<evidence type="ECO:0000256" key="11">
    <source>
        <dbReference type="ARBA" id="ARBA00023004"/>
    </source>
</evidence>
<dbReference type="InterPro" id="IPR050182">
    <property type="entry name" value="Cytochrome_P450_fam2"/>
</dbReference>
<dbReference type="GO" id="GO:0005506">
    <property type="term" value="F:iron ion binding"/>
    <property type="evidence" value="ECO:0007669"/>
    <property type="project" value="InterPro"/>
</dbReference>
<evidence type="ECO:0000256" key="1">
    <source>
        <dbReference type="ARBA" id="ARBA00001971"/>
    </source>
</evidence>
<dbReference type="PANTHER" id="PTHR24300">
    <property type="entry name" value="CYTOCHROME P450 508A4-RELATED"/>
    <property type="match status" value="1"/>
</dbReference>
<dbReference type="AlphaFoldDB" id="A0A1D2M2M8"/>
<evidence type="ECO:0000256" key="14">
    <source>
        <dbReference type="PIRSR" id="PIRSR602401-1"/>
    </source>
</evidence>
<dbReference type="Pfam" id="PF00067">
    <property type="entry name" value="p450"/>
    <property type="match status" value="1"/>
</dbReference>
<dbReference type="GO" id="GO:0006805">
    <property type="term" value="P:xenobiotic metabolic process"/>
    <property type="evidence" value="ECO:0007669"/>
    <property type="project" value="TreeGrafter"/>
</dbReference>
<evidence type="ECO:0000256" key="10">
    <source>
        <dbReference type="ARBA" id="ARBA00023002"/>
    </source>
</evidence>
<dbReference type="Proteomes" id="UP000094527">
    <property type="component" value="Unassembled WGS sequence"/>
</dbReference>
<evidence type="ECO:0000256" key="2">
    <source>
        <dbReference type="ARBA" id="ARBA00003690"/>
    </source>
</evidence>
<keyword evidence="9" id="KW-0492">Microsome</keyword>
<dbReference type="GO" id="GO:0016712">
    <property type="term" value="F:oxidoreductase activity, acting on paired donors, with incorporation or reduction of molecular oxygen, reduced flavin or flavoprotein as one donor, and incorporation of one atom of oxygen"/>
    <property type="evidence" value="ECO:0007669"/>
    <property type="project" value="TreeGrafter"/>
</dbReference>
<dbReference type="Gene3D" id="1.10.630.10">
    <property type="entry name" value="Cytochrome P450"/>
    <property type="match status" value="1"/>
</dbReference>
<evidence type="ECO:0000313" key="16">
    <source>
        <dbReference type="Proteomes" id="UP000094527"/>
    </source>
</evidence>
<evidence type="ECO:0000313" key="15">
    <source>
        <dbReference type="EMBL" id="ODM87216.1"/>
    </source>
</evidence>
<dbReference type="OMA" id="EWVIARM"/>
<dbReference type="PRINTS" id="PR00463">
    <property type="entry name" value="EP450I"/>
</dbReference>
<dbReference type="EMBL" id="LJIJ01005871">
    <property type="protein sequence ID" value="ODM87216.1"/>
    <property type="molecule type" value="Genomic_DNA"/>
</dbReference>
<comment type="function">
    <text evidence="2">May be involved in the metabolism of insect hormones and in the breakdown of synthetic insecticides.</text>
</comment>
<keyword evidence="11 14" id="KW-0408">Iron</keyword>
<evidence type="ECO:0000256" key="4">
    <source>
        <dbReference type="ARBA" id="ARBA00004406"/>
    </source>
</evidence>
<evidence type="ECO:0000256" key="13">
    <source>
        <dbReference type="ARBA" id="ARBA00023136"/>
    </source>
</evidence>
<evidence type="ECO:0000256" key="3">
    <source>
        <dbReference type="ARBA" id="ARBA00004174"/>
    </source>
</evidence>
<keyword evidence="7 14" id="KW-0479">Metal-binding</keyword>
<dbReference type="InterPro" id="IPR036396">
    <property type="entry name" value="Cyt_P450_sf"/>
</dbReference>
<keyword evidence="8" id="KW-0256">Endoplasmic reticulum</keyword>
<dbReference type="GO" id="GO:0005789">
    <property type="term" value="C:endoplasmic reticulum membrane"/>
    <property type="evidence" value="ECO:0007669"/>
    <property type="project" value="UniProtKB-SubCell"/>
</dbReference>
<comment type="similarity">
    <text evidence="5">Belongs to the cytochrome P450 family.</text>
</comment>
<comment type="cofactor">
    <cofactor evidence="1 14">
        <name>heme</name>
        <dbReference type="ChEBI" id="CHEBI:30413"/>
    </cofactor>
</comment>
<dbReference type="SUPFAM" id="SSF48264">
    <property type="entry name" value="Cytochrome P450"/>
    <property type="match status" value="1"/>
</dbReference>
<evidence type="ECO:0000256" key="6">
    <source>
        <dbReference type="ARBA" id="ARBA00022617"/>
    </source>
</evidence>
<dbReference type="PRINTS" id="PR00385">
    <property type="entry name" value="P450"/>
</dbReference>
<dbReference type="OrthoDB" id="2789670at2759"/>
<dbReference type="GO" id="GO:0020037">
    <property type="term" value="F:heme binding"/>
    <property type="evidence" value="ECO:0007669"/>
    <property type="project" value="InterPro"/>
</dbReference>
<keyword evidence="12" id="KW-0503">Monooxygenase</keyword>
<name>A0A1D2M2M8_ORCCI</name>
<gene>
    <name evidence="15" type="ORF">Ocin01_19466</name>
</gene>
<evidence type="ECO:0000256" key="7">
    <source>
        <dbReference type="ARBA" id="ARBA00022723"/>
    </source>
</evidence>
<evidence type="ECO:0000256" key="12">
    <source>
        <dbReference type="ARBA" id="ARBA00023033"/>
    </source>
</evidence>
<proteinExistence type="inferred from homology"/>
<keyword evidence="13" id="KW-0472">Membrane</keyword>
<evidence type="ECO:0000256" key="9">
    <source>
        <dbReference type="ARBA" id="ARBA00022848"/>
    </source>
</evidence>
<dbReference type="InterPro" id="IPR001128">
    <property type="entry name" value="Cyt_P450"/>
</dbReference>
<dbReference type="GO" id="GO:0006082">
    <property type="term" value="P:organic acid metabolic process"/>
    <property type="evidence" value="ECO:0007669"/>
    <property type="project" value="TreeGrafter"/>
</dbReference>
<sequence>VQGQYHFWVTSFKLRNNPLEVFQNWAKDAIIISDPKLVTELFSDINSTGRPFHPLADYFGKGHGIVTSQGHIWAAQRSFTVRKLRDFGLLRSSNETSLLADAEALISFFEHRVGKPISGLKLFNGPVINGLWKIISGESCNLDSETKPEIVKRTECLLEIANKTSVLYFAPFLRHIAPNFFEWTNWTNAVDSIFELTRKSVKKHTQQMDENNPQDFIDHYLLKIRATTDPSSTFYQENGMKNLEAIVNDVIGAGSDSTSVTLSFATLYLLLNQDAQRNAQQELDRVVGSSRQVSLSDKNLLPYTRAVILETLRLSSIAPLGIAHQMLTDTIFHGYLFPKDVMVIAGLYTIHHDVKLWGDDVNEFRPERFLNEDKTKLIPHPALMPFCVGRRACLGENLARDNLFIFLASILQRFNIEPDPECPVLKVETQTGVAVEPKPFKFMLSLRN</sequence>
<accession>A0A1D2M2M8</accession>
<keyword evidence="10" id="KW-0560">Oxidoreductase</keyword>
<keyword evidence="16" id="KW-1185">Reference proteome</keyword>
<feature type="non-terminal residue" evidence="15">
    <location>
        <position position="1"/>
    </location>
</feature>
<reference evidence="15 16" key="1">
    <citation type="journal article" date="2016" name="Genome Biol. Evol.">
        <title>Gene Family Evolution Reflects Adaptation to Soil Environmental Stressors in the Genome of the Collembolan Orchesella cincta.</title>
        <authorList>
            <person name="Faddeeva-Vakhrusheva A."/>
            <person name="Derks M.F."/>
            <person name="Anvar S.Y."/>
            <person name="Agamennone V."/>
            <person name="Suring W."/>
            <person name="Smit S."/>
            <person name="van Straalen N.M."/>
            <person name="Roelofs D."/>
        </authorList>
    </citation>
    <scope>NUCLEOTIDE SEQUENCE [LARGE SCALE GENOMIC DNA]</scope>
    <source>
        <tissue evidence="15">Mixed pool</tissue>
    </source>
</reference>
<feature type="binding site" description="axial binding residue" evidence="14">
    <location>
        <position position="393"/>
    </location>
    <ligand>
        <name>heme</name>
        <dbReference type="ChEBI" id="CHEBI:30413"/>
    </ligand>
    <ligandPart>
        <name>Fe</name>
        <dbReference type="ChEBI" id="CHEBI:18248"/>
    </ligandPart>
</feature>
<organism evidence="15 16">
    <name type="scientific">Orchesella cincta</name>
    <name type="common">Springtail</name>
    <name type="synonym">Podura cincta</name>
    <dbReference type="NCBI Taxonomy" id="48709"/>
    <lineage>
        <taxon>Eukaryota</taxon>
        <taxon>Metazoa</taxon>
        <taxon>Ecdysozoa</taxon>
        <taxon>Arthropoda</taxon>
        <taxon>Hexapoda</taxon>
        <taxon>Collembola</taxon>
        <taxon>Entomobryomorpha</taxon>
        <taxon>Entomobryoidea</taxon>
        <taxon>Orchesellidae</taxon>
        <taxon>Orchesellinae</taxon>
        <taxon>Orchesella</taxon>
    </lineage>
</organism>
<comment type="subcellular location">
    <subcellularLocation>
        <location evidence="4">Endoplasmic reticulum membrane</location>
        <topology evidence="4">Peripheral membrane protein</topology>
    </subcellularLocation>
    <subcellularLocation>
        <location evidence="3">Microsome membrane</location>
        <topology evidence="3">Peripheral membrane protein</topology>
    </subcellularLocation>
</comment>
<evidence type="ECO:0000256" key="8">
    <source>
        <dbReference type="ARBA" id="ARBA00022824"/>
    </source>
</evidence>
<dbReference type="FunFam" id="1.10.630.10:FF:000238">
    <property type="entry name" value="Cytochrome P450 2A6"/>
    <property type="match status" value="1"/>
</dbReference>
<dbReference type="PANTHER" id="PTHR24300:SF375">
    <property type="entry name" value="CYTOCHROME P450 FAMILY"/>
    <property type="match status" value="1"/>
</dbReference>
<evidence type="ECO:0000256" key="5">
    <source>
        <dbReference type="ARBA" id="ARBA00010617"/>
    </source>
</evidence>